<name>A0AAV1QQN3_SCOSC</name>
<feature type="non-terminal residue" evidence="1">
    <location>
        <position position="1"/>
    </location>
</feature>
<organism evidence="1 2">
    <name type="scientific">Scomber scombrus</name>
    <name type="common">Atlantic mackerel</name>
    <name type="synonym">Scomber vernalis</name>
    <dbReference type="NCBI Taxonomy" id="13677"/>
    <lineage>
        <taxon>Eukaryota</taxon>
        <taxon>Metazoa</taxon>
        <taxon>Chordata</taxon>
        <taxon>Craniata</taxon>
        <taxon>Vertebrata</taxon>
        <taxon>Euteleostomi</taxon>
        <taxon>Actinopterygii</taxon>
        <taxon>Neopterygii</taxon>
        <taxon>Teleostei</taxon>
        <taxon>Neoteleostei</taxon>
        <taxon>Acanthomorphata</taxon>
        <taxon>Pelagiaria</taxon>
        <taxon>Scombriformes</taxon>
        <taxon>Scombridae</taxon>
        <taxon>Scomber</taxon>
    </lineage>
</organism>
<dbReference type="SUPFAM" id="SSF53300">
    <property type="entry name" value="vWA-like"/>
    <property type="match status" value="1"/>
</dbReference>
<evidence type="ECO:0000313" key="1">
    <source>
        <dbReference type="EMBL" id="CAK6984946.1"/>
    </source>
</evidence>
<sequence length="50" mass="5530">VKEANEAQLRAIASDPDEIHMFNVSDFSVLRDIVGNFTINLCNSATNYSV</sequence>
<dbReference type="InterPro" id="IPR036465">
    <property type="entry name" value="vWFA_dom_sf"/>
</dbReference>
<dbReference type="Proteomes" id="UP001314229">
    <property type="component" value="Unassembled WGS sequence"/>
</dbReference>
<protein>
    <submittedName>
        <fullName evidence="1">Collagen alpha-1(XII) chain-like</fullName>
    </submittedName>
</protein>
<keyword evidence="2" id="KW-1185">Reference proteome</keyword>
<dbReference type="EMBL" id="CAWUFR010002667">
    <property type="protein sequence ID" value="CAK6984946.1"/>
    <property type="molecule type" value="Genomic_DNA"/>
</dbReference>
<reference evidence="1 2" key="1">
    <citation type="submission" date="2024-01" db="EMBL/GenBank/DDBJ databases">
        <authorList>
            <person name="Alioto T."/>
            <person name="Alioto T."/>
            <person name="Gomez Garrido J."/>
        </authorList>
    </citation>
    <scope>NUCLEOTIDE SEQUENCE [LARGE SCALE GENOMIC DNA]</scope>
</reference>
<dbReference type="Gene3D" id="3.40.50.410">
    <property type="entry name" value="von Willebrand factor, type A domain"/>
    <property type="match status" value="1"/>
</dbReference>
<dbReference type="AlphaFoldDB" id="A0AAV1QQN3"/>
<evidence type="ECO:0000313" key="2">
    <source>
        <dbReference type="Proteomes" id="UP001314229"/>
    </source>
</evidence>
<gene>
    <name evidence="1" type="ORF">FSCOSCO3_A021377</name>
</gene>
<dbReference type="GO" id="GO:0005581">
    <property type="term" value="C:collagen trimer"/>
    <property type="evidence" value="ECO:0007669"/>
    <property type="project" value="UniProtKB-KW"/>
</dbReference>
<feature type="non-terminal residue" evidence="1">
    <location>
        <position position="50"/>
    </location>
</feature>
<accession>A0AAV1QQN3</accession>
<keyword evidence="1" id="KW-0176">Collagen</keyword>
<proteinExistence type="predicted"/>
<comment type="caution">
    <text evidence="1">The sequence shown here is derived from an EMBL/GenBank/DDBJ whole genome shotgun (WGS) entry which is preliminary data.</text>
</comment>